<keyword evidence="1" id="KW-0732">Signal</keyword>
<name>A0AAF3FCG9_9BILA</name>
<keyword evidence="2" id="KW-1185">Reference proteome</keyword>
<feature type="signal peptide" evidence="1">
    <location>
        <begin position="1"/>
        <end position="16"/>
    </location>
</feature>
<dbReference type="Pfam" id="PF14625">
    <property type="entry name" value="Lustrin_cystein"/>
    <property type="match status" value="2"/>
</dbReference>
<dbReference type="Proteomes" id="UP000887575">
    <property type="component" value="Unassembled WGS sequence"/>
</dbReference>
<dbReference type="Gene3D" id="3.90.280.10">
    <property type="entry name" value="PEBP-like"/>
    <property type="match status" value="1"/>
</dbReference>
<feature type="chain" id="PRO_5042146868" evidence="1">
    <location>
        <begin position="17"/>
        <end position="301"/>
    </location>
</feature>
<sequence length="301" mass="34488">MYITFLVFATFSTVSSINECVRPWQQPMLTRALIGQPPRAHICHPEGTKCPKGRNEQCQFSFRNFRYVCCEDRPNEDPPECPRYHDTLLTLCDGRENGCPKGFRCLGSRHDESIHLCCRPNLDLKYPEPETTFKDKKLVPKYLPIAPKNVAQIHFGNHTILTGELFSVDELERLVMEPTIELPQWNNQALYTIILFDISSPNPVYVRWLALNVPMNEGLLAVNSKARIVEVYDAPHREDKPTGMHVLILAVFEQKDVWNGKSIGKFDPIGVNVGDWIRKNEEIIPLQPIAGNFYAYMTITD</sequence>
<reference evidence="3" key="1">
    <citation type="submission" date="2024-02" db="UniProtKB">
        <authorList>
            <consortium name="WormBaseParasite"/>
        </authorList>
    </citation>
    <scope>IDENTIFICATION</scope>
</reference>
<dbReference type="InterPro" id="IPR028150">
    <property type="entry name" value="Lustrin_cystein"/>
</dbReference>
<dbReference type="InterPro" id="IPR036610">
    <property type="entry name" value="PEBP-like_sf"/>
</dbReference>
<dbReference type="SUPFAM" id="SSF49777">
    <property type="entry name" value="PEBP-like"/>
    <property type="match status" value="1"/>
</dbReference>
<dbReference type="WBParaSite" id="MBELARI_LOCUS4672">
    <property type="protein sequence ID" value="MBELARI_LOCUS4672"/>
    <property type="gene ID" value="MBELARI_LOCUS4672"/>
</dbReference>
<evidence type="ECO:0000313" key="2">
    <source>
        <dbReference type="Proteomes" id="UP000887575"/>
    </source>
</evidence>
<evidence type="ECO:0000256" key="1">
    <source>
        <dbReference type="SAM" id="SignalP"/>
    </source>
</evidence>
<proteinExistence type="predicted"/>
<dbReference type="AlphaFoldDB" id="A0AAF3FCG9"/>
<protein>
    <submittedName>
        <fullName evidence="3">Uncharacterized protein</fullName>
    </submittedName>
</protein>
<organism evidence="2 3">
    <name type="scientific">Mesorhabditis belari</name>
    <dbReference type="NCBI Taxonomy" id="2138241"/>
    <lineage>
        <taxon>Eukaryota</taxon>
        <taxon>Metazoa</taxon>
        <taxon>Ecdysozoa</taxon>
        <taxon>Nematoda</taxon>
        <taxon>Chromadorea</taxon>
        <taxon>Rhabditida</taxon>
        <taxon>Rhabditina</taxon>
        <taxon>Rhabditomorpha</taxon>
        <taxon>Rhabditoidea</taxon>
        <taxon>Rhabditidae</taxon>
        <taxon>Mesorhabditinae</taxon>
        <taxon>Mesorhabditis</taxon>
    </lineage>
</organism>
<accession>A0AAF3FCG9</accession>
<evidence type="ECO:0000313" key="3">
    <source>
        <dbReference type="WBParaSite" id="MBELARI_LOCUS4672"/>
    </source>
</evidence>